<dbReference type="OrthoDB" id="9988718at2"/>
<name>A0A1H6KYC0_MYCRU</name>
<organism evidence="1 2">
    <name type="scientific">Mycolicibacterium rutilum</name>
    <name type="common">Mycobacterium rutilum</name>
    <dbReference type="NCBI Taxonomy" id="370526"/>
    <lineage>
        <taxon>Bacteria</taxon>
        <taxon>Bacillati</taxon>
        <taxon>Actinomycetota</taxon>
        <taxon>Actinomycetes</taxon>
        <taxon>Mycobacteriales</taxon>
        <taxon>Mycobacteriaceae</taxon>
        <taxon>Mycolicibacterium</taxon>
    </lineage>
</organism>
<reference evidence="2" key="1">
    <citation type="submission" date="2016-10" db="EMBL/GenBank/DDBJ databases">
        <authorList>
            <person name="Varghese N."/>
            <person name="Submissions S."/>
        </authorList>
    </citation>
    <scope>NUCLEOTIDE SEQUENCE [LARGE SCALE GENOMIC DNA]</scope>
    <source>
        <strain evidence="2">DSM 45405</strain>
    </source>
</reference>
<accession>A0A1H6KYC0</accession>
<dbReference type="EMBL" id="LT629971">
    <property type="protein sequence ID" value="SEH76756.1"/>
    <property type="molecule type" value="Genomic_DNA"/>
</dbReference>
<evidence type="ECO:0000313" key="2">
    <source>
        <dbReference type="Proteomes" id="UP000182915"/>
    </source>
</evidence>
<dbReference type="AlphaFoldDB" id="A0A1H6KYC0"/>
<protein>
    <submittedName>
        <fullName evidence="1">Uncharacterized protein</fullName>
    </submittedName>
</protein>
<evidence type="ECO:0000313" key="1">
    <source>
        <dbReference type="EMBL" id="SEH76756.1"/>
    </source>
</evidence>
<proteinExistence type="predicted"/>
<keyword evidence="2" id="KW-1185">Reference proteome</keyword>
<dbReference type="STRING" id="370526.SAMN04489835_3872"/>
<gene>
    <name evidence="1" type="ORF">SAMN04489835_3872</name>
</gene>
<sequence length="74" mass="7737">MIGTIAEAVVENGYNMAMGIDVEVRQIEAEAALSGFARGWHCLGLVKDVGDGNSRQILAFGKTLVVVFRAAAAG</sequence>
<dbReference type="Proteomes" id="UP000182915">
    <property type="component" value="Chromosome I"/>
</dbReference>